<proteinExistence type="inferred from homology"/>
<dbReference type="AlphaFoldDB" id="A0AAV5RBC0"/>
<keyword evidence="4 9" id="KW-0479">Metal-binding</keyword>
<feature type="transmembrane region" description="Helical" evidence="10">
    <location>
        <begin position="377"/>
        <end position="396"/>
    </location>
</feature>
<keyword evidence="2 12" id="KW-0031">Aminopeptidase</keyword>
<name>A0AAV5RBC0_PICKL</name>
<dbReference type="Pfam" id="PF04389">
    <property type="entry name" value="Peptidase_M28"/>
    <property type="match status" value="1"/>
</dbReference>
<feature type="transmembrane region" description="Helical" evidence="10">
    <location>
        <begin position="6"/>
        <end position="24"/>
    </location>
</feature>
<keyword evidence="10" id="KW-1133">Transmembrane helix</keyword>
<dbReference type="GO" id="GO:0008235">
    <property type="term" value="F:metalloexopeptidase activity"/>
    <property type="evidence" value="ECO:0007669"/>
    <property type="project" value="InterPro"/>
</dbReference>
<dbReference type="Gene3D" id="3.40.630.10">
    <property type="entry name" value="Zn peptidases"/>
    <property type="match status" value="1"/>
</dbReference>
<comment type="similarity">
    <text evidence="8">Belongs to the peptidase M28 family. M28E subfamily.</text>
</comment>
<keyword evidence="10" id="KW-0472">Membrane</keyword>
<dbReference type="InterPro" id="IPR045175">
    <property type="entry name" value="M28_fam"/>
</dbReference>
<dbReference type="PANTHER" id="PTHR12147">
    <property type="entry name" value="METALLOPEPTIDASE M28 FAMILY MEMBER"/>
    <property type="match status" value="1"/>
</dbReference>
<comment type="caution">
    <text evidence="12">The sequence shown here is derived from an EMBL/GenBank/DDBJ whole genome shotgun (WGS) entry which is preliminary data.</text>
</comment>
<evidence type="ECO:0000256" key="6">
    <source>
        <dbReference type="ARBA" id="ARBA00022801"/>
    </source>
</evidence>
<comment type="cofactor">
    <cofactor evidence="1">
        <name>Zn(2+)</name>
        <dbReference type="ChEBI" id="CHEBI:29105"/>
    </cofactor>
</comment>
<keyword evidence="5" id="KW-0732">Signal</keyword>
<gene>
    <name evidence="12" type="ORF">DAPK24_053510</name>
</gene>
<reference evidence="12 13" key="1">
    <citation type="journal article" date="2023" name="Elife">
        <title>Identification of key yeast species and microbe-microbe interactions impacting larval growth of Drosophila in the wild.</title>
        <authorList>
            <person name="Mure A."/>
            <person name="Sugiura Y."/>
            <person name="Maeda R."/>
            <person name="Honda K."/>
            <person name="Sakurai N."/>
            <person name="Takahashi Y."/>
            <person name="Watada M."/>
            <person name="Katoh T."/>
            <person name="Gotoh A."/>
            <person name="Gotoh Y."/>
            <person name="Taniguchi I."/>
            <person name="Nakamura K."/>
            <person name="Hayashi T."/>
            <person name="Katayama T."/>
            <person name="Uemura T."/>
            <person name="Hattori Y."/>
        </authorList>
    </citation>
    <scope>NUCLEOTIDE SEQUENCE [LARGE SCALE GENOMIC DNA]</scope>
    <source>
        <strain evidence="12 13">PK-24</strain>
    </source>
</reference>
<keyword evidence="3 9" id="KW-0645">Protease</keyword>
<evidence type="ECO:0000259" key="11">
    <source>
        <dbReference type="Pfam" id="PF04389"/>
    </source>
</evidence>
<evidence type="ECO:0000256" key="9">
    <source>
        <dbReference type="RuleBase" id="RU361240"/>
    </source>
</evidence>
<dbReference type="Proteomes" id="UP001378960">
    <property type="component" value="Unassembled WGS sequence"/>
</dbReference>
<evidence type="ECO:0000313" key="13">
    <source>
        <dbReference type="Proteomes" id="UP001378960"/>
    </source>
</evidence>
<evidence type="ECO:0000313" key="12">
    <source>
        <dbReference type="EMBL" id="GMM48753.1"/>
    </source>
</evidence>
<organism evidence="12 13">
    <name type="scientific">Pichia kluyveri</name>
    <name type="common">Yeast</name>
    <dbReference type="NCBI Taxonomy" id="36015"/>
    <lineage>
        <taxon>Eukaryota</taxon>
        <taxon>Fungi</taxon>
        <taxon>Dikarya</taxon>
        <taxon>Ascomycota</taxon>
        <taxon>Saccharomycotina</taxon>
        <taxon>Pichiomycetes</taxon>
        <taxon>Pichiales</taxon>
        <taxon>Pichiaceae</taxon>
        <taxon>Pichia</taxon>
    </lineage>
</organism>
<evidence type="ECO:0000256" key="7">
    <source>
        <dbReference type="ARBA" id="ARBA00022833"/>
    </source>
</evidence>
<accession>A0AAV5RBC0</accession>
<feature type="domain" description="Peptidase M28" evidence="11">
    <location>
        <begin position="135"/>
        <end position="335"/>
    </location>
</feature>
<dbReference type="GO" id="GO:0004177">
    <property type="term" value="F:aminopeptidase activity"/>
    <property type="evidence" value="ECO:0007669"/>
    <property type="project" value="UniProtKB-KW"/>
</dbReference>
<keyword evidence="10" id="KW-0812">Transmembrane</keyword>
<evidence type="ECO:0000256" key="5">
    <source>
        <dbReference type="ARBA" id="ARBA00022729"/>
    </source>
</evidence>
<dbReference type="SUPFAM" id="SSF53187">
    <property type="entry name" value="Zn-dependent exopeptidases"/>
    <property type="match status" value="1"/>
</dbReference>
<dbReference type="EMBL" id="BTGB01000009">
    <property type="protein sequence ID" value="GMM48753.1"/>
    <property type="molecule type" value="Genomic_DNA"/>
</dbReference>
<evidence type="ECO:0000256" key="3">
    <source>
        <dbReference type="ARBA" id="ARBA00022670"/>
    </source>
</evidence>
<keyword evidence="13" id="KW-1185">Reference proteome</keyword>
<evidence type="ECO:0000256" key="2">
    <source>
        <dbReference type="ARBA" id="ARBA00022438"/>
    </source>
</evidence>
<keyword evidence="6 9" id="KW-0378">Hydrolase</keyword>
<evidence type="ECO:0000256" key="4">
    <source>
        <dbReference type="ARBA" id="ARBA00022723"/>
    </source>
</evidence>
<dbReference type="PANTHER" id="PTHR12147:SF56">
    <property type="entry name" value="AMINOPEPTIDASE YDR415C-RELATED"/>
    <property type="match status" value="1"/>
</dbReference>
<evidence type="ECO:0000256" key="1">
    <source>
        <dbReference type="ARBA" id="ARBA00001947"/>
    </source>
</evidence>
<dbReference type="GO" id="GO:0046872">
    <property type="term" value="F:metal ion binding"/>
    <property type="evidence" value="ECO:0007669"/>
    <property type="project" value="UniProtKB-KW"/>
</dbReference>
<protein>
    <recommendedName>
        <fullName evidence="9">Peptide hydrolase</fullName>
        <ecNumber evidence="9">3.4.-.-</ecNumber>
    </recommendedName>
</protein>
<evidence type="ECO:0000256" key="10">
    <source>
        <dbReference type="SAM" id="Phobius"/>
    </source>
</evidence>
<dbReference type="InterPro" id="IPR007484">
    <property type="entry name" value="Peptidase_M28"/>
</dbReference>
<sequence length="444" mass="51454">MSLLKPILTFWGLLIAFIICIYTSDYSKLLTSIPLDTYEYPKILHPDIINPILDNLSVDAIKLDLKMLINDLPTDRYYKSDNGLKSAIYFQNYLRNLKDNIKSDTLRELIEIETFKHEWKQPSILFKLNNSKENRNENKQTVIIGCHIDSINLQFSNKDAPGVDDNLSGIVVILETIKNTINYLEKDENNRLENSIEFHFYSAEEIGSVGSTEVFKQYRKENKQIIAMFQQDMTGYTEKTFQSGEVEHFGLIKDYASQSMLLFTKLIIENYCSITYLETECGKICSDHISGLMYGYPSVYALESKLEYSNPYIHSINDTIEHIDFNHIMEHIKLTISLAIELTISKSTMVTDSIISDKVMFRYIDFMILLMMHHTKIFVYSVILFACVIASIYNLYLDYRKSLRDNDGNNQVSEIELPTEVERDGHEINKRSGPFPKGKNRKNL</sequence>
<dbReference type="GO" id="GO:0006508">
    <property type="term" value="P:proteolysis"/>
    <property type="evidence" value="ECO:0007669"/>
    <property type="project" value="UniProtKB-KW"/>
</dbReference>
<keyword evidence="7 9" id="KW-0862">Zinc</keyword>
<dbReference type="EC" id="3.4.-.-" evidence="9"/>
<evidence type="ECO:0000256" key="8">
    <source>
        <dbReference type="ARBA" id="ARBA00043962"/>
    </source>
</evidence>